<dbReference type="EMBL" id="JAEQNC010000010">
    <property type="protein sequence ID" value="MBL0374015.1"/>
    <property type="molecule type" value="Genomic_DNA"/>
</dbReference>
<dbReference type="Proteomes" id="UP000633219">
    <property type="component" value="Unassembled WGS sequence"/>
</dbReference>
<feature type="region of interest" description="Disordered" evidence="4">
    <location>
        <begin position="1"/>
        <end position="20"/>
    </location>
</feature>
<evidence type="ECO:0000256" key="3">
    <source>
        <dbReference type="PIRNR" id="PIRNR002070"/>
    </source>
</evidence>
<dbReference type="GO" id="GO:0003697">
    <property type="term" value="F:single-stranded DNA binding"/>
    <property type="evidence" value="ECO:0007669"/>
    <property type="project" value="InterPro"/>
</dbReference>
<proteinExistence type="predicted"/>
<gene>
    <name evidence="5" type="ORF">JJB09_18500</name>
</gene>
<name>A0A937CM86_9HYPH</name>
<comment type="caution">
    <text evidence="5">The sequence shown here is derived from an EMBL/GenBank/DDBJ whole genome shotgun (WGS) entry which is preliminary data.</text>
</comment>
<evidence type="ECO:0000256" key="4">
    <source>
        <dbReference type="SAM" id="MobiDB-lite"/>
    </source>
</evidence>
<dbReference type="Gene3D" id="2.40.50.140">
    <property type="entry name" value="Nucleic acid-binding proteins"/>
    <property type="match status" value="1"/>
</dbReference>
<dbReference type="InterPro" id="IPR011344">
    <property type="entry name" value="ssDNA-bd"/>
</dbReference>
<dbReference type="InterPro" id="IPR000424">
    <property type="entry name" value="Primosome_PriB/ssb"/>
</dbReference>
<sequence length="132" mass="14100">MMHASAYGRLSQDPKQISTQSGKAMAVGSIAVAIGDHDDPPLWMGVVTFGRVAKDFLKCRKGDMVSVSGRVQRNSWISGSGEKHEQLQVVADSVVSNRTVRPGGGRKSNSVNTSSGTGHDRVDSDMDDPLPF</sequence>
<dbReference type="Pfam" id="PF00436">
    <property type="entry name" value="SSB"/>
    <property type="match status" value="1"/>
</dbReference>
<dbReference type="AlphaFoldDB" id="A0A937CM86"/>
<evidence type="ECO:0000313" key="6">
    <source>
        <dbReference type="Proteomes" id="UP000633219"/>
    </source>
</evidence>
<dbReference type="GO" id="GO:0006260">
    <property type="term" value="P:DNA replication"/>
    <property type="evidence" value="ECO:0007669"/>
    <property type="project" value="InterPro"/>
</dbReference>
<keyword evidence="1 3" id="KW-0238">DNA-binding</keyword>
<evidence type="ECO:0000256" key="2">
    <source>
        <dbReference type="ARBA" id="ARBA00023172"/>
    </source>
</evidence>
<reference evidence="5" key="1">
    <citation type="submission" date="2021-01" db="EMBL/GenBank/DDBJ databases">
        <title>Rhizobium sp. strain KVB221 16S ribosomal RNA gene Genome sequencing and assembly.</title>
        <authorList>
            <person name="Kang M."/>
        </authorList>
    </citation>
    <scope>NUCLEOTIDE SEQUENCE</scope>
    <source>
        <strain evidence="5">KVB221</strain>
    </source>
</reference>
<evidence type="ECO:0000256" key="1">
    <source>
        <dbReference type="ARBA" id="ARBA00023125"/>
    </source>
</evidence>
<feature type="region of interest" description="Disordered" evidence="4">
    <location>
        <begin position="95"/>
        <end position="132"/>
    </location>
</feature>
<evidence type="ECO:0000313" key="5">
    <source>
        <dbReference type="EMBL" id="MBL0374015.1"/>
    </source>
</evidence>
<dbReference type="CDD" id="cd04496">
    <property type="entry name" value="SSB_OBF"/>
    <property type="match status" value="1"/>
</dbReference>
<dbReference type="PIRSF" id="PIRSF002070">
    <property type="entry name" value="SSB"/>
    <property type="match status" value="1"/>
</dbReference>
<dbReference type="SUPFAM" id="SSF50249">
    <property type="entry name" value="Nucleic acid-binding proteins"/>
    <property type="match status" value="1"/>
</dbReference>
<accession>A0A937CM86</accession>
<dbReference type="InterPro" id="IPR012340">
    <property type="entry name" value="NA-bd_OB-fold"/>
</dbReference>
<keyword evidence="6" id="KW-1185">Reference proteome</keyword>
<dbReference type="RefSeq" id="WP_201661523.1">
    <property type="nucleotide sequence ID" value="NZ_JAEQNC010000010.1"/>
</dbReference>
<organism evidence="5 6">
    <name type="scientific">Rhizobium setariae</name>
    <dbReference type="NCBI Taxonomy" id="2801340"/>
    <lineage>
        <taxon>Bacteria</taxon>
        <taxon>Pseudomonadati</taxon>
        <taxon>Pseudomonadota</taxon>
        <taxon>Alphaproteobacteria</taxon>
        <taxon>Hyphomicrobiales</taxon>
        <taxon>Rhizobiaceae</taxon>
        <taxon>Rhizobium/Agrobacterium group</taxon>
        <taxon>Rhizobium</taxon>
    </lineage>
</organism>
<feature type="compositionally biased region" description="Polar residues" evidence="4">
    <location>
        <begin position="107"/>
        <end position="117"/>
    </location>
</feature>
<dbReference type="PROSITE" id="PS50935">
    <property type="entry name" value="SSB"/>
    <property type="match status" value="1"/>
</dbReference>
<keyword evidence="2" id="KW-0233">DNA recombination</keyword>
<dbReference type="GO" id="GO:0006310">
    <property type="term" value="P:DNA recombination"/>
    <property type="evidence" value="ECO:0007669"/>
    <property type="project" value="UniProtKB-KW"/>
</dbReference>
<protein>
    <recommendedName>
        <fullName evidence="3">Single-stranded DNA-binding protein</fullName>
    </recommendedName>
</protein>